<evidence type="ECO:0000256" key="1">
    <source>
        <dbReference type="SAM" id="Phobius"/>
    </source>
</evidence>
<proteinExistence type="predicted"/>
<gene>
    <name evidence="2" type="ORF">LCGC14_1295280</name>
</gene>
<keyword evidence="1" id="KW-1133">Transmembrane helix</keyword>
<feature type="transmembrane region" description="Helical" evidence="1">
    <location>
        <begin position="31"/>
        <end position="55"/>
    </location>
</feature>
<reference evidence="2" key="1">
    <citation type="journal article" date="2015" name="Nature">
        <title>Complex archaea that bridge the gap between prokaryotes and eukaryotes.</title>
        <authorList>
            <person name="Spang A."/>
            <person name="Saw J.H."/>
            <person name="Jorgensen S.L."/>
            <person name="Zaremba-Niedzwiedzka K."/>
            <person name="Martijn J."/>
            <person name="Lind A.E."/>
            <person name="van Eijk R."/>
            <person name="Schleper C."/>
            <person name="Guy L."/>
            <person name="Ettema T.J."/>
        </authorList>
    </citation>
    <scope>NUCLEOTIDE SEQUENCE</scope>
</reference>
<feature type="transmembrane region" description="Helical" evidence="1">
    <location>
        <begin position="62"/>
        <end position="84"/>
    </location>
</feature>
<organism evidence="2">
    <name type="scientific">marine sediment metagenome</name>
    <dbReference type="NCBI Taxonomy" id="412755"/>
    <lineage>
        <taxon>unclassified sequences</taxon>
        <taxon>metagenomes</taxon>
        <taxon>ecological metagenomes</taxon>
    </lineage>
</organism>
<keyword evidence="1" id="KW-0812">Transmembrane</keyword>
<name>A0A0F9N7S7_9ZZZZ</name>
<dbReference type="AlphaFoldDB" id="A0A0F9N7S7"/>
<sequence length="249" mass="28676">MDENNLSSSEEKTGFFKKINSRYNNFLKNQIFVNFWIIGVCNILINSFCVFLILLKSILGEILISLLLLFIFIILFINILFILFPTKFPKKVSFIEEKQIRGQDVKEDLKLISSNRGNTTSLLKLEDDENDYLSEEDIDLEIPIIPPAPKKKEKLTLDASNLSNNVLERIKSIKTPNTKVVLVNCERCKAIIPIPIPKNFVSSSELPVVPVSFVHKNLQNKDQHCITIHLDHDFDIRRQRISDVVLSYD</sequence>
<keyword evidence="1" id="KW-0472">Membrane</keyword>
<dbReference type="EMBL" id="LAZR01007508">
    <property type="protein sequence ID" value="KKM84820.1"/>
    <property type="molecule type" value="Genomic_DNA"/>
</dbReference>
<accession>A0A0F9N7S7</accession>
<evidence type="ECO:0000313" key="2">
    <source>
        <dbReference type="EMBL" id="KKM84820.1"/>
    </source>
</evidence>
<comment type="caution">
    <text evidence="2">The sequence shown here is derived from an EMBL/GenBank/DDBJ whole genome shotgun (WGS) entry which is preliminary data.</text>
</comment>
<protein>
    <submittedName>
        <fullName evidence="2">Uncharacterized protein</fullName>
    </submittedName>
</protein>